<keyword evidence="5" id="KW-1185">Reference proteome</keyword>
<dbReference type="Gene3D" id="1.10.357.150">
    <property type="match status" value="1"/>
</dbReference>
<evidence type="ECO:0000259" key="3">
    <source>
        <dbReference type="Pfam" id="PF22766"/>
    </source>
</evidence>
<feature type="domain" description="ZW10 C-terminal helical" evidence="3">
    <location>
        <begin position="714"/>
        <end position="855"/>
    </location>
</feature>
<dbReference type="Pfam" id="PF22766">
    <property type="entry name" value="ZW10_C2"/>
    <property type="match status" value="1"/>
</dbReference>
<dbReference type="EMBL" id="CAJVPS010000045">
    <property type="protein sequence ID" value="CAG8445031.1"/>
    <property type="molecule type" value="Genomic_DNA"/>
</dbReference>
<dbReference type="AlphaFoldDB" id="A0A9N8VCH7"/>
<evidence type="ECO:0000313" key="5">
    <source>
        <dbReference type="Proteomes" id="UP000789508"/>
    </source>
</evidence>
<sequence length="861" mass="99020">MPPIPILATALPDAFISSVIEDQQQLIEADVDWVDEEERSYKNTLLSSAPADRTSVMSCLQRIDSKILAFKTEVLEKINSNQGSFSVLYKNSHELRERINNLFTEFENVSKEVNDPEKGVKPKLFLSLQENHDVKQDVQNNGAVMEMLNYLSEVQLCVKRFDEYLNDARIEEAAGIVREMDSLLEISPIITDRRIYIIEKLKLKLASMKNILDQTLDDLLTRAIIFERIGGDNESGDPDSATHLSSIFVSLTEVNLVDMQLSRLKKNVMNYLVIPLLKHRQSWHASIKIEDDIISKLIVGSKNNGEESVDPLFASLTSIFHFIYNFIFGGPNPSLSYDSLNPSPLTVQYASKFGNFISRDLRELVIKEYLSHMIPIETSELISFEKIAQSARRFEAEMRRLEFMPELQSSEEEEEERTLGAYVAKVDIHFTIRKRDRLLELGRKIMMDEKFESVVIAEVVEQVRENAELRIQEETKITEATLTEKEKEHKSENNEGWDFGWEEDWGEDHWTSRSKEAIQNIKSEISIPEPERYEITTKSKALIDLTIDILNEARKLNVQSGIRLYNATLDLFDLYRAIMPVYHSSKFTDIPALAMMFYNDCTWLASELLKIQRQYSSSQSISSNAIMNLGNGIEEDGWGFDTENIDEVNSATTDQWTGQNVYYEDMANQLRELGQRWFDIQIETQKSLLKDFLDEMGGLHSMAREDRFDACHRVMKQIVHTLTQLNKVLKAVLSPALRYKALGLLVDSVIKQMIDDVEDLYDISAEESQQLNLICGMLFELEGLFPKIGQHKINMHVKNWEKYRHLTDILNLSLAEIMNRFRNAELTGFKTTELGNLICALFADTPLRARNLQEIQEGHPL</sequence>
<dbReference type="Pfam" id="PF20665">
    <property type="entry name" value="Zw10_middle"/>
    <property type="match status" value="1"/>
</dbReference>
<proteinExistence type="predicted"/>
<protein>
    <submittedName>
        <fullName evidence="4">10716_t:CDS:1</fullName>
    </submittedName>
</protein>
<organism evidence="4 5">
    <name type="scientific">Ambispora leptoticha</name>
    <dbReference type="NCBI Taxonomy" id="144679"/>
    <lineage>
        <taxon>Eukaryota</taxon>
        <taxon>Fungi</taxon>
        <taxon>Fungi incertae sedis</taxon>
        <taxon>Mucoromycota</taxon>
        <taxon>Glomeromycotina</taxon>
        <taxon>Glomeromycetes</taxon>
        <taxon>Archaeosporales</taxon>
        <taxon>Ambisporaceae</taxon>
        <taxon>Ambispora</taxon>
    </lineage>
</organism>
<dbReference type="InterPro" id="IPR048343">
    <property type="entry name" value="ZW10_C"/>
</dbReference>
<dbReference type="Pfam" id="PF20666">
    <property type="entry name" value="ZW10_C"/>
    <property type="match status" value="1"/>
</dbReference>
<accession>A0A9N8VCH7</accession>
<dbReference type="InterPro" id="IPR055148">
    <property type="entry name" value="ZW10_C_2"/>
</dbReference>
<reference evidence="4" key="1">
    <citation type="submission" date="2021-06" db="EMBL/GenBank/DDBJ databases">
        <authorList>
            <person name="Kallberg Y."/>
            <person name="Tangrot J."/>
            <person name="Rosling A."/>
        </authorList>
    </citation>
    <scope>NUCLEOTIDE SEQUENCE</scope>
    <source>
        <strain evidence="4">FL130A</strain>
    </source>
</reference>
<dbReference type="InterPro" id="IPR046362">
    <property type="entry name" value="Zw10/DSL1_C_sf"/>
</dbReference>
<dbReference type="GO" id="GO:0007094">
    <property type="term" value="P:mitotic spindle assembly checkpoint signaling"/>
    <property type="evidence" value="ECO:0007669"/>
    <property type="project" value="TreeGrafter"/>
</dbReference>
<dbReference type="GO" id="GO:0006888">
    <property type="term" value="P:endoplasmic reticulum to Golgi vesicle-mediated transport"/>
    <property type="evidence" value="ECO:0007669"/>
    <property type="project" value="TreeGrafter"/>
</dbReference>
<dbReference type="OrthoDB" id="534815at2759"/>
<dbReference type="PANTHER" id="PTHR12205">
    <property type="entry name" value="CENTROMERE/KINETOCHORE PROTEIN ZW10"/>
    <property type="match status" value="1"/>
</dbReference>
<dbReference type="PANTHER" id="PTHR12205:SF0">
    <property type="entry name" value="CENTROMERE_KINETOCHORE PROTEIN ZW10 HOMOLOG"/>
    <property type="match status" value="1"/>
</dbReference>
<dbReference type="GO" id="GO:1990423">
    <property type="term" value="C:RZZ complex"/>
    <property type="evidence" value="ECO:0007669"/>
    <property type="project" value="TreeGrafter"/>
</dbReference>
<evidence type="ECO:0000259" key="2">
    <source>
        <dbReference type="Pfam" id="PF20666"/>
    </source>
</evidence>
<gene>
    <name evidence="4" type="ORF">ALEPTO_LOCUS612</name>
</gene>
<dbReference type="Proteomes" id="UP000789508">
    <property type="component" value="Unassembled WGS sequence"/>
</dbReference>
<comment type="caution">
    <text evidence="4">The sequence shown here is derived from an EMBL/GenBank/DDBJ whole genome shotgun (WGS) entry which is preliminary data.</text>
</comment>
<feature type="domain" description="Centromere/kinetochore protein zw10 middle" evidence="1">
    <location>
        <begin position="242"/>
        <end position="446"/>
    </location>
</feature>
<evidence type="ECO:0000259" key="1">
    <source>
        <dbReference type="Pfam" id="PF20665"/>
    </source>
</evidence>
<name>A0A9N8VCH7_9GLOM</name>
<dbReference type="InterPro" id="IPR048344">
    <property type="entry name" value="Zw10_middle"/>
</dbReference>
<evidence type="ECO:0000313" key="4">
    <source>
        <dbReference type="EMBL" id="CAG8445031.1"/>
    </source>
</evidence>
<feature type="domain" description="Centromere/kinetochore protein zw10 C-terminal" evidence="2">
    <location>
        <begin position="535"/>
        <end position="619"/>
    </location>
</feature>
<dbReference type="GO" id="GO:0005737">
    <property type="term" value="C:cytoplasm"/>
    <property type="evidence" value="ECO:0007669"/>
    <property type="project" value="GOC"/>
</dbReference>